<sequence>MLEERAYDNPWPEFSFTFTVEEYAYEEAKEKFDEDLRVYCIQTKKLVGDEQGRLKEVHTIQMENCKDENGTITFRGIPGTEKVY</sequence>
<reference evidence="1 2" key="1">
    <citation type="submission" date="2024-01" db="EMBL/GenBank/DDBJ databases">
        <title>Seven novel Bacillus-like species.</title>
        <authorList>
            <person name="Liu G."/>
        </authorList>
    </citation>
    <scope>NUCLEOTIDE SEQUENCE [LARGE SCALE GENOMIC DNA]</scope>
    <source>
        <strain evidence="1 2">FJAT-53711</strain>
    </source>
</reference>
<name>A0ABU8G1J5_9BACI</name>
<protein>
    <submittedName>
        <fullName evidence="1">Uncharacterized protein</fullName>
    </submittedName>
</protein>
<comment type="caution">
    <text evidence="1">The sequence shown here is derived from an EMBL/GenBank/DDBJ whole genome shotgun (WGS) entry which is preliminary data.</text>
</comment>
<dbReference type="RefSeq" id="WP_336484274.1">
    <property type="nucleotide sequence ID" value="NZ_JBAWSV010000011.1"/>
</dbReference>
<accession>A0ABU8G1J5</accession>
<dbReference type="Proteomes" id="UP001367922">
    <property type="component" value="Unassembled WGS sequence"/>
</dbReference>
<dbReference type="EMBL" id="JBAWSV010000011">
    <property type="protein sequence ID" value="MEI4832134.1"/>
    <property type="molecule type" value="Genomic_DNA"/>
</dbReference>
<evidence type="ECO:0000313" key="2">
    <source>
        <dbReference type="Proteomes" id="UP001367922"/>
    </source>
</evidence>
<proteinExistence type="predicted"/>
<keyword evidence="2" id="KW-1185">Reference proteome</keyword>
<organism evidence="1 2">
    <name type="scientific">Bacillus yunxiaonensis</name>
    <dbReference type="NCBI Taxonomy" id="3127665"/>
    <lineage>
        <taxon>Bacteria</taxon>
        <taxon>Bacillati</taxon>
        <taxon>Bacillota</taxon>
        <taxon>Bacilli</taxon>
        <taxon>Bacillales</taxon>
        <taxon>Bacillaceae</taxon>
        <taxon>Bacillus</taxon>
    </lineage>
</organism>
<gene>
    <name evidence="1" type="ORF">WAX78_22370</name>
</gene>
<evidence type="ECO:0000313" key="1">
    <source>
        <dbReference type="EMBL" id="MEI4832134.1"/>
    </source>
</evidence>